<dbReference type="RefSeq" id="WP_280628321.1">
    <property type="nucleotide sequence ID" value="NZ_CP123492.1"/>
</dbReference>
<protein>
    <submittedName>
        <fullName evidence="3">Plasmid segregation protein ParM</fullName>
    </submittedName>
</protein>
<name>A0AA95K627_9GAMM</name>
<dbReference type="EMBL" id="CP123492">
    <property type="protein sequence ID" value="WGL93888.1"/>
    <property type="molecule type" value="Genomic_DNA"/>
</dbReference>
<keyword evidence="3" id="KW-0614">Plasmid</keyword>
<feature type="domain" description="Plasmid segregation protein ParM C-terminal" evidence="2">
    <location>
        <begin position="165"/>
        <end position="321"/>
    </location>
</feature>
<gene>
    <name evidence="3" type="primary">parM</name>
    <name evidence="3" type="ORF">QE207_00670</name>
</gene>
<dbReference type="InterPro" id="IPR009440">
    <property type="entry name" value="ParM/StbA_N"/>
</dbReference>
<dbReference type="InterPro" id="IPR048345">
    <property type="entry name" value="ParM_C"/>
</dbReference>
<dbReference type="Proteomes" id="UP001177597">
    <property type="component" value="Plasmid paIh2"/>
</dbReference>
<evidence type="ECO:0000259" key="2">
    <source>
        <dbReference type="Pfam" id="PF21523"/>
    </source>
</evidence>
<geneLocation type="plasmid" evidence="3 4">
    <name>paIh2</name>
</geneLocation>
<dbReference type="Pfam" id="PF21523">
    <property type="entry name" value="ParM_N"/>
    <property type="match status" value="1"/>
</dbReference>
<dbReference type="InterPro" id="IPR056367">
    <property type="entry name" value="ASKHA_NBD_ParM_R1-like"/>
</dbReference>
<dbReference type="InterPro" id="IPR043129">
    <property type="entry name" value="ATPase_NBD"/>
</dbReference>
<evidence type="ECO:0000313" key="3">
    <source>
        <dbReference type="EMBL" id="WGL93888.1"/>
    </source>
</evidence>
<organism evidence="3 4">
    <name type="scientific">Arsenophonus nasoniae</name>
    <name type="common">son-killer infecting Nasonia vitripennis</name>
    <dbReference type="NCBI Taxonomy" id="638"/>
    <lineage>
        <taxon>Bacteria</taxon>
        <taxon>Pseudomonadati</taxon>
        <taxon>Pseudomonadota</taxon>
        <taxon>Gammaproteobacteria</taxon>
        <taxon>Enterobacterales</taxon>
        <taxon>Morganellaceae</taxon>
        <taxon>Arsenophonus</taxon>
    </lineage>
</organism>
<reference evidence="3" key="1">
    <citation type="submission" date="2023-04" db="EMBL/GenBank/DDBJ databases">
        <title>Genome dynamics across the evolutionary transition to endosymbiosis.</title>
        <authorList>
            <person name="Siozios S."/>
            <person name="Nadal-Jimenez P."/>
            <person name="Azagi T."/>
            <person name="Sprong H."/>
            <person name="Frost C.L."/>
            <person name="Parratt S.R."/>
            <person name="Taylor G."/>
            <person name="Brettell L."/>
            <person name="Lew K.C."/>
            <person name="Croft L."/>
            <person name="King K.C."/>
            <person name="Brockhurst M.A."/>
            <person name="Hypsa V."/>
            <person name="Novakova E."/>
            <person name="Darby A.C."/>
            <person name="Hurst G.D.D."/>
        </authorList>
    </citation>
    <scope>NUCLEOTIDE SEQUENCE</scope>
    <source>
        <strain evidence="3">AIh</strain>
        <plasmid evidence="3">paIh2</plasmid>
    </source>
</reference>
<dbReference type="CDD" id="cd24022">
    <property type="entry name" value="ASKHA_NBD_ParM_R1-like"/>
    <property type="match status" value="1"/>
</dbReference>
<sequence>MKKLFCDDGSTAVKLAWFDDNGERHTLVSHNSFKEGWNTSGFGSDKTYNYLADGEKYAFDTHNPSAIVTTNIEYQYGVENRLSVHHALLQTGLEPQDVELWVTLPVSEYFTSDMQENTDNIQRKSANLQKDITLNKGQLFSIKKVHVLPESLPAALTSLEADNVRDLETSLVVDLGGTTLDCGAIAGRYRSVSQVSGEPGLGVTLVTTALMNALKQAGSHTSYYIADQLVKNRNTRELFETVVNDASKIDTVCSVIDSSIARLSERVIQHLQAYKGVNRIYLTGGGAELIYPAVKAAFPLLKEKVSILPNAQLALVTSIAEINR</sequence>
<dbReference type="SUPFAM" id="SSF53067">
    <property type="entry name" value="Actin-like ATPase domain"/>
    <property type="match status" value="2"/>
</dbReference>
<dbReference type="Gene3D" id="3.30.420.40">
    <property type="match status" value="2"/>
</dbReference>
<proteinExistence type="predicted"/>
<dbReference type="AlphaFoldDB" id="A0AA95K627"/>
<accession>A0AA95K627</accession>
<dbReference type="Pfam" id="PF06406">
    <property type="entry name" value="StbA_N"/>
    <property type="match status" value="1"/>
</dbReference>
<evidence type="ECO:0000313" key="4">
    <source>
        <dbReference type="Proteomes" id="UP001177597"/>
    </source>
</evidence>
<feature type="domain" description="Plasmid segregation protein ParM/StbA N-terminal" evidence="1">
    <location>
        <begin position="3"/>
        <end position="160"/>
    </location>
</feature>
<evidence type="ECO:0000259" key="1">
    <source>
        <dbReference type="Pfam" id="PF06406"/>
    </source>
</evidence>